<evidence type="ECO:0008006" key="5">
    <source>
        <dbReference type="Google" id="ProtNLM"/>
    </source>
</evidence>
<proteinExistence type="predicted"/>
<gene>
    <name evidence="3" type="ORF">IV45_GL000798</name>
</gene>
<evidence type="ECO:0000256" key="2">
    <source>
        <dbReference type="SAM" id="Phobius"/>
    </source>
</evidence>
<feature type="transmembrane region" description="Helical" evidence="2">
    <location>
        <begin position="134"/>
        <end position="155"/>
    </location>
</feature>
<sequence>MGNISRLERMNAPQLRQFFGTMHNDIASIESLYILLKADYFQESVLKNIQNEFKASRKKAATEKAIQQLNQDHPDLVENVQQAGQRLNHMQRLAAPHRNEGFTWTNYFICIAAGALAYYSFQFAGAAYSTFTRLFYYAAGIALALYYVSLIISLCGHNYQNELSSAEYDADNVNDQYASLKKKYVDQAVQESWQQFLQEPANKKRWDAAVAQTEQANQMFGECCERLKNNMLVLPPKYRFNYAIEAFYDLVANGEATTWEHCTNVYMNQLQYKANQEKLDQISNQQKQQNDLIKNQNEALEGINQRIDNLNENVDQLNQSVNQMHNDMNRGFDQVTANQRREIFQNAFIGLSEINQMEKIRTEIARRPKHTNYYHIVAY</sequence>
<keyword evidence="2" id="KW-0812">Transmembrane</keyword>
<keyword evidence="4" id="KW-1185">Reference proteome</keyword>
<keyword evidence="2" id="KW-1133">Transmembrane helix</keyword>
<reference evidence="3 4" key="1">
    <citation type="journal article" date="2015" name="Genome Announc.">
        <title>Expanding the biotechnology potential of lactobacilli through comparative genomics of 213 strains and associated genera.</title>
        <authorList>
            <person name="Sun Z."/>
            <person name="Harris H.M."/>
            <person name="McCann A."/>
            <person name="Guo C."/>
            <person name="Argimon S."/>
            <person name="Zhang W."/>
            <person name="Yang X."/>
            <person name="Jeffery I.B."/>
            <person name="Cooney J.C."/>
            <person name="Kagawa T.F."/>
            <person name="Liu W."/>
            <person name="Song Y."/>
            <person name="Salvetti E."/>
            <person name="Wrobel A."/>
            <person name="Rasinkangas P."/>
            <person name="Parkhill J."/>
            <person name="Rea M.C."/>
            <person name="O'Sullivan O."/>
            <person name="Ritari J."/>
            <person name="Douillard F.P."/>
            <person name="Paul Ross R."/>
            <person name="Yang R."/>
            <person name="Briner A.E."/>
            <person name="Felis G.E."/>
            <person name="de Vos W.M."/>
            <person name="Barrangou R."/>
            <person name="Klaenhammer T.R."/>
            <person name="Caufield P.W."/>
            <person name="Cui Y."/>
            <person name="Zhang H."/>
            <person name="O'Toole P.W."/>
        </authorList>
    </citation>
    <scope>NUCLEOTIDE SEQUENCE [LARGE SCALE GENOMIC DNA]</scope>
    <source>
        <strain evidence="3 4">DSM 17896</strain>
    </source>
</reference>
<organism evidence="3 4">
    <name type="scientific">Limosilactobacillus secaliphilus</name>
    <dbReference type="NCBI Taxonomy" id="396268"/>
    <lineage>
        <taxon>Bacteria</taxon>
        <taxon>Bacillati</taxon>
        <taxon>Bacillota</taxon>
        <taxon>Bacilli</taxon>
        <taxon>Lactobacillales</taxon>
        <taxon>Lactobacillaceae</taxon>
        <taxon>Limosilactobacillus</taxon>
    </lineage>
</organism>
<dbReference type="STRING" id="396268.IV45_GL000798"/>
<accession>A0A0R2HZR3</accession>
<evidence type="ECO:0000313" key="3">
    <source>
        <dbReference type="EMBL" id="KRN58352.1"/>
    </source>
</evidence>
<dbReference type="AlphaFoldDB" id="A0A0R2HZR3"/>
<dbReference type="EMBL" id="JQBW01000010">
    <property type="protein sequence ID" value="KRN58352.1"/>
    <property type="molecule type" value="Genomic_DNA"/>
</dbReference>
<feature type="coiled-coil region" evidence="1">
    <location>
        <begin position="279"/>
        <end position="327"/>
    </location>
</feature>
<evidence type="ECO:0000313" key="4">
    <source>
        <dbReference type="Proteomes" id="UP000050934"/>
    </source>
</evidence>
<keyword evidence="2" id="KW-0472">Membrane</keyword>
<comment type="caution">
    <text evidence="3">The sequence shown here is derived from an EMBL/GenBank/DDBJ whole genome shotgun (WGS) entry which is preliminary data.</text>
</comment>
<name>A0A0R2HZR3_9LACO</name>
<feature type="transmembrane region" description="Helical" evidence="2">
    <location>
        <begin position="107"/>
        <end position="128"/>
    </location>
</feature>
<dbReference type="Proteomes" id="UP000050934">
    <property type="component" value="Unassembled WGS sequence"/>
</dbReference>
<protein>
    <recommendedName>
        <fullName evidence="5">t-SNARE coiled-coil homology domain-containing protein</fullName>
    </recommendedName>
</protein>
<keyword evidence="1" id="KW-0175">Coiled coil</keyword>
<dbReference type="PATRIC" id="fig|396268.3.peg.808"/>
<evidence type="ECO:0000256" key="1">
    <source>
        <dbReference type="SAM" id="Coils"/>
    </source>
</evidence>